<gene>
    <name evidence="2" type="ORF">GCM10023175_34250</name>
</gene>
<dbReference type="InterPro" id="IPR044855">
    <property type="entry name" value="CoA-Trfase_III_dom3_sf"/>
</dbReference>
<dbReference type="PANTHER" id="PTHR48207:SF3">
    <property type="entry name" value="SUCCINATE--HYDROXYMETHYLGLUTARATE COA-TRANSFERASE"/>
    <property type="match status" value="1"/>
</dbReference>
<dbReference type="InterPro" id="IPR003673">
    <property type="entry name" value="CoA-Trfase_fam_III"/>
</dbReference>
<keyword evidence="1 2" id="KW-0808">Transferase</keyword>
<protein>
    <submittedName>
        <fullName evidence="2">CoA transferase</fullName>
    </submittedName>
</protein>
<dbReference type="Gene3D" id="3.40.50.10540">
    <property type="entry name" value="Crotonobetainyl-coa:carnitine coa-transferase, domain 1"/>
    <property type="match status" value="1"/>
</dbReference>
<dbReference type="SUPFAM" id="SSF89796">
    <property type="entry name" value="CoA-transferase family III (CaiB/BaiF)"/>
    <property type="match status" value="1"/>
</dbReference>
<dbReference type="InterPro" id="IPR050483">
    <property type="entry name" value="CoA-transferase_III_domain"/>
</dbReference>
<name>A0ABP8RTA9_9PSEU</name>
<proteinExistence type="predicted"/>
<evidence type="ECO:0000256" key="1">
    <source>
        <dbReference type="ARBA" id="ARBA00022679"/>
    </source>
</evidence>
<evidence type="ECO:0000313" key="2">
    <source>
        <dbReference type="EMBL" id="GAA4548311.1"/>
    </source>
</evidence>
<dbReference type="PANTHER" id="PTHR48207">
    <property type="entry name" value="SUCCINATE--HYDROXYMETHYLGLUTARATE COA-TRANSFERASE"/>
    <property type="match status" value="1"/>
</dbReference>
<dbReference type="Gene3D" id="3.30.1540.10">
    <property type="entry name" value="formyl-coa transferase, domain 3"/>
    <property type="match status" value="1"/>
</dbReference>
<organism evidence="2 3">
    <name type="scientific">Pseudonocardia xishanensis</name>
    <dbReference type="NCBI Taxonomy" id="630995"/>
    <lineage>
        <taxon>Bacteria</taxon>
        <taxon>Bacillati</taxon>
        <taxon>Actinomycetota</taxon>
        <taxon>Actinomycetes</taxon>
        <taxon>Pseudonocardiales</taxon>
        <taxon>Pseudonocardiaceae</taxon>
        <taxon>Pseudonocardia</taxon>
    </lineage>
</organism>
<comment type="caution">
    <text evidence="2">The sequence shown here is derived from an EMBL/GenBank/DDBJ whole genome shotgun (WGS) entry which is preliminary data.</text>
</comment>
<reference evidence="3" key="1">
    <citation type="journal article" date="2019" name="Int. J. Syst. Evol. Microbiol.">
        <title>The Global Catalogue of Microorganisms (GCM) 10K type strain sequencing project: providing services to taxonomists for standard genome sequencing and annotation.</title>
        <authorList>
            <consortium name="The Broad Institute Genomics Platform"/>
            <consortium name="The Broad Institute Genome Sequencing Center for Infectious Disease"/>
            <person name="Wu L."/>
            <person name="Ma J."/>
        </authorList>
    </citation>
    <scope>NUCLEOTIDE SEQUENCE [LARGE SCALE GENOMIC DNA]</scope>
    <source>
        <strain evidence="3">JCM 17906</strain>
    </source>
</reference>
<dbReference type="EMBL" id="BAABGT010000040">
    <property type="protein sequence ID" value="GAA4548311.1"/>
    <property type="molecule type" value="Genomic_DNA"/>
</dbReference>
<sequence length="402" mass="44152">MKVEKMPEGALSGLKVVEFAHVIAGPLAGTLLADLGAEVVHVEDPGLGDSQRYAGPAKDGVHLWWKVAARNKRSVTLNLRTEEGRKVARELAAWADVVITNFRVATLERWELDFASLRRLNPKVVFLQVTGFGATSSRRNEPGFGKVGEAMSGVVNITGFPDGPPTHTGFSHGDSVTGLMGAYAVQAALYRRSQDPDFAGEWIDLALYDGLYRLIEWQVIFYDQLGEVPGRVGNRLPAAPAAVINTFQTADGQWLTVTSGTPRSVRNVAELVGEPLEDYATSAQQVARREHLDGLVRDWIARRPLAECLEVMARLEVVASRIYTVEDILKDETFRERDSVVELADPELGQVRMQGVFPRMTNHPGSVRRTAPTLGEDNDHVYQVLLGKSVLEMERLADSGAI</sequence>
<dbReference type="Proteomes" id="UP001501598">
    <property type="component" value="Unassembled WGS sequence"/>
</dbReference>
<dbReference type="Pfam" id="PF02515">
    <property type="entry name" value="CoA_transf_3"/>
    <property type="match status" value="1"/>
</dbReference>
<dbReference type="InterPro" id="IPR023606">
    <property type="entry name" value="CoA-Trfase_III_dom_1_sf"/>
</dbReference>
<dbReference type="GO" id="GO:0016740">
    <property type="term" value="F:transferase activity"/>
    <property type="evidence" value="ECO:0007669"/>
    <property type="project" value="UniProtKB-KW"/>
</dbReference>
<keyword evidence="3" id="KW-1185">Reference proteome</keyword>
<accession>A0ABP8RTA9</accession>
<evidence type="ECO:0000313" key="3">
    <source>
        <dbReference type="Proteomes" id="UP001501598"/>
    </source>
</evidence>